<comment type="caution">
    <text evidence="2">The sequence shown here is derived from an EMBL/GenBank/DDBJ whole genome shotgun (WGS) entry which is preliminary data.</text>
</comment>
<dbReference type="EMBL" id="BSYR01000028">
    <property type="protein sequence ID" value="GMI95938.1"/>
    <property type="molecule type" value="Genomic_DNA"/>
</dbReference>
<proteinExistence type="predicted"/>
<dbReference type="InterPro" id="IPR043502">
    <property type="entry name" value="DNA/RNA_pol_sf"/>
</dbReference>
<name>A0A9W7III9_HIBTR</name>
<gene>
    <name evidence="2" type="ORF">HRI_003263100</name>
</gene>
<dbReference type="OrthoDB" id="1001975at2759"/>
<accession>A0A9W7III9</accession>
<dbReference type="AlphaFoldDB" id="A0A9W7III9"/>
<feature type="domain" description="Reverse transcriptase" evidence="1">
    <location>
        <begin position="273"/>
        <end position="379"/>
    </location>
</feature>
<evidence type="ECO:0000313" key="3">
    <source>
        <dbReference type="Proteomes" id="UP001165190"/>
    </source>
</evidence>
<evidence type="ECO:0000313" key="2">
    <source>
        <dbReference type="EMBL" id="GMI95938.1"/>
    </source>
</evidence>
<dbReference type="PANTHER" id="PTHR31635:SF196">
    <property type="entry name" value="REVERSE TRANSCRIPTASE DOMAIN-CONTAINING PROTEIN-RELATED"/>
    <property type="match status" value="1"/>
</dbReference>
<dbReference type="Proteomes" id="UP001165190">
    <property type="component" value="Unassembled WGS sequence"/>
</dbReference>
<sequence length="387" mass="44992">MCQMNDNDKWLVVVQKAEPVLNYFSNMIDKWIKDLGLPGEIEADRRKSFKNEKEAKKEIKKWPGSKMKDLSRDIMNTEKKIHDLENSMLQGSPSSSIWAEIIRSRNDLWNLYRIEESIWHQNSRAKWVQHGDKNSKYFHLCASARKRTNSIRCLEINGENTTDPAKIKCHVRDFFKEAFGEKHSLPVEDLNLNFARLSDMQNSLLEKEFSEEEVWEAINSADSNKAPGPDGLNMGFFKKFWANLKESVMEFFSDFFEGKSWDHGINHAFITLIPKKQNPTSLDDFRPISMVGGLYKILSKVLARRLKLCMNSLIGPSQFAFSPGRQILDCVFIANEGIDHWRKKGLQGVVFKVDFRKAYDSVDWSILVQIMDKMGFGDRWKLWIYVA</sequence>
<dbReference type="PANTHER" id="PTHR31635">
    <property type="entry name" value="REVERSE TRANSCRIPTASE DOMAIN-CONTAINING PROTEIN-RELATED"/>
    <property type="match status" value="1"/>
</dbReference>
<evidence type="ECO:0000259" key="1">
    <source>
        <dbReference type="Pfam" id="PF00078"/>
    </source>
</evidence>
<dbReference type="SUPFAM" id="SSF56672">
    <property type="entry name" value="DNA/RNA polymerases"/>
    <property type="match status" value="1"/>
</dbReference>
<dbReference type="CDD" id="cd01650">
    <property type="entry name" value="RT_nLTR_like"/>
    <property type="match status" value="1"/>
</dbReference>
<keyword evidence="3" id="KW-1185">Reference proteome</keyword>
<organism evidence="2 3">
    <name type="scientific">Hibiscus trionum</name>
    <name type="common">Flower of an hour</name>
    <dbReference type="NCBI Taxonomy" id="183268"/>
    <lineage>
        <taxon>Eukaryota</taxon>
        <taxon>Viridiplantae</taxon>
        <taxon>Streptophyta</taxon>
        <taxon>Embryophyta</taxon>
        <taxon>Tracheophyta</taxon>
        <taxon>Spermatophyta</taxon>
        <taxon>Magnoliopsida</taxon>
        <taxon>eudicotyledons</taxon>
        <taxon>Gunneridae</taxon>
        <taxon>Pentapetalae</taxon>
        <taxon>rosids</taxon>
        <taxon>malvids</taxon>
        <taxon>Malvales</taxon>
        <taxon>Malvaceae</taxon>
        <taxon>Malvoideae</taxon>
        <taxon>Hibiscus</taxon>
    </lineage>
</organism>
<protein>
    <recommendedName>
        <fullName evidence="1">Reverse transcriptase domain-containing protein</fullName>
    </recommendedName>
</protein>
<dbReference type="InterPro" id="IPR000477">
    <property type="entry name" value="RT_dom"/>
</dbReference>
<dbReference type="Pfam" id="PF00078">
    <property type="entry name" value="RVT_1"/>
    <property type="match status" value="1"/>
</dbReference>
<reference evidence="2" key="1">
    <citation type="submission" date="2023-05" db="EMBL/GenBank/DDBJ databases">
        <title>Genome and transcriptome analyses reveal genes involved in the formation of fine ridges on petal epidermal cells in Hibiscus trionum.</title>
        <authorList>
            <person name="Koshimizu S."/>
            <person name="Masuda S."/>
            <person name="Ishii T."/>
            <person name="Shirasu K."/>
            <person name="Hoshino A."/>
            <person name="Arita M."/>
        </authorList>
    </citation>
    <scope>NUCLEOTIDE SEQUENCE</scope>
    <source>
        <strain evidence="2">Hamamatsu line</strain>
    </source>
</reference>